<feature type="transmembrane region" description="Helical" evidence="17">
    <location>
        <begin position="163"/>
        <end position="182"/>
    </location>
</feature>
<feature type="transmembrane region" description="Helical" evidence="17">
    <location>
        <begin position="131"/>
        <end position="151"/>
    </location>
</feature>
<accession>A0ABW0I0X0</accession>
<dbReference type="NCBIfam" id="TIGR00229">
    <property type="entry name" value="sensory_box"/>
    <property type="match status" value="1"/>
</dbReference>
<dbReference type="InterPro" id="IPR035965">
    <property type="entry name" value="PAS-like_dom_sf"/>
</dbReference>
<evidence type="ECO:0000259" key="18">
    <source>
        <dbReference type="PROSITE" id="PS50109"/>
    </source>
</evidence>
<keyword evidence="11 17" id="KW-1133">Transmembrane helix</keyword>
<evidence type="ECO:0000256" key="14">
    <source>
        <dbReference type="PROSITE-ProRule" id="PRU00110"/>
    </source>
</evidence>
<dbReference type="PANTHER" id="PTHR45339:SF1">
    <property type="entry name" value="HYBRID SIGNAL TRANSDUCTION HISTIDINE KINASE J"/>
    <property type="match status" value="1"/>
</dbReference>
<dbReference type="Gene3D" id="3.40.50.2300">
    <property type="match status" value="2"/>
</dbReference>
<dbReference type="SMART" id="SM00091">
    <property type="entry name" value="PAS"/>
    <property type="match status" value="1"/>
</dbReference>
<evidence type="ECO:0000256" key="13">
    <source>
        <dbReference type="ARBA" id="ARBA00023136"/>
    </source>
</evidence>
<dbReference type="InterPro" id="IPR003594">
    <property type="entry name" value="HATPase_dom"/>
</dbReference>
<dbReference type="CDD" id="cd16922">
    <property type="entry name" value="HATPase_EvgS-ArcB-TorS-like"/>
    <property type="match status" value="1"/>
</dbReference>
<comment type="caution">
    <text evidence="23">The sequence shown here is derived from an EMBL/GenBank/DDBJ whole genome shotgun (WGS) entry which is preliminary data.</text>
</comment>
<keyword evidence="13 17" id="KW-0472">Membrane</keyword>
<gene>
    <name evidence="23" type="ORF">ACFPOF_19425</name>
</gene>
<reference evidence="24" key="1">
    <citation type="journal article" date="2019" name="Int. J. Syst. Evol. Microbiol.">
        <title>The Global Catalogue of Microorganisms (GCM) 10K type strain sequencing project: providing services to taxonomists for standard genome sequencing and annotation.</title>
        <authorList>
            <consortium name="The Broad Institute Genomics Platform"/>
            <consortium name="The Broad Institute Genome Sequencing Center for Infectious Disease"/>
            <person name="Wu L."/>
            <person name="Ma J."/>
        </authorList>
    </citation>
    <scope>NUCLEOTIDE SEQUENCE [LARGE SCALE GENOMIC DNA]</scope>
    <source>
        <strain evidence="24">CGMCC 1.18575</strain>
    </source>
</reference>
<dbReference type="InterPro" id="IPR004358">
    <property type="entry name" value="Sig_transdc_His_kin-like_C"/>
</dbReference>
<evidence type="ECO:0000313" key="23">
    <source>
        <dbReference type="EMBL" id="MFC5404917.1"/>
    </source>
</evidence>
<feature type="transmembrane region" description="Helical" evidence="17">
    <location>
        <begin position="68"/>
        <end position="93"/>
    </location>
</feature>
<feature type="domain" description="Histidine kinase" evidence="18">
    <location>
        <begin position="367"/>
        <end position="597"/>
    </location>
</feature>
<dbReference type="Gene3D" id="1.20.120.160">
    <property type="entry name" value="HPT domain"/>
    <property type="match status" value="1"/>
</dbReference>
<comment type="subcellular location">
    <subcellularLocation>
        <location evidence="2">Cell membrane</location>
        <topology evidence="2">Multi-pass membrane protein</topology>
    </subcellularLocation>
</comment>
<dbReference type="PANTHER" id="PTHR45339">
    <property type="entry name" value="HYBRID SIGNAL TRANSDUCTION HISTIDINE KINASE J"/>
    <property type="match status" value="1"/>
</dbReference>
<dbReference type="InterPro" id="IPR001789">
    <property type="entry name" value="Sig_transdc_resp-reg_receiver"/>
</dbReference>
<dbReference type="SMART" id="SM00387">
    <property type="entry name" value="HATPase_c"/>
    <property type="match status" value="1"/>
</dbReference>
<sequence length="1033" mass="114444">MELLIYFAQFSAILVTVVYLVRHATPALQKLPPTTQAIVYGLTFSAVGLIIMQKPVVHANGLHMDVRLLSILFSGLFGGPLSLMITTAIVALYRSTLGGNLLFPLGAILTGGAITYIAYRFKQRNSRKLEKFIWLIGLLLGAETLAWALVAPPETQELFFQKYALTYLLFHALAIPLFYSLLSYEFKRHEIDRKLKESERRYRNLVENSPGMIFCIDLDGKLTHTNERLSAMHGKTPEQLIGVQASMLMSLEHTREIARTAFYETLSTKRSRSFEADRLSMTGERETYLYTLSPIIGSHGEIVEVMAMGHDITPLKKQEESLRLYQEHLEDLVKERTTELAGKNAQLAEAKEAAEAASRTKSEFLANMSHEIRTPLNAVIGLGYLLRQSGLTAAQNDYVDKTIYSARVLLALINNVLDLSKIEARKVTLEHIPFDLYEVLGNVSNLISYTANEKELSLRVKVGRGVPQMLVGDPLRLSQILSNLANNAVKFTSEGRVDISAIIDRINGTESENAEAGNIIVLQFSVSDTGIGISEDQQRHLFREFTQADMSTTRKYGGTGLGLAISRSLVELMGGAIRVESRLGAGSRFTFTVAFGHTGKQENAVTANVERELTEVPTSGDAIGAPMKLLLVCEDSDMEAVIREQFEQFRFRVESTRSESEALGMLLTGNRYDLIVACWRSSGTGTTQFLDGVASMQSRAKFKLILFSAYREPALQSNSSLLPVDKLLYYPISHSQLHNELSELFRHRYAAQSNQANESVPASHYKSLKQARILLVEDNEINQQVAVEILKEKVGSIEVACNGLDAIALVKSHDYDVILMDLQMPIMDGYEAAVEIRQLERGRDIPIVAMTADAMKGVKEQVLQSGMDAYVSKPFDPAQLFALLERTVRKKRHRTAASTEQANDLVAVGKQEEETALPGLRIDETLRHIGEDAYLQILKLFTAKHAGAADEIRAALERGDSKQASLLAHTLKGVAANIRAIDLMDAAALVQDWIQAGRPADPATPDNPLSRLEAALGIVLSSIALLIERMHRH</sequence>
<dbReference type="EC" id="2.7.13.3" evidence="3"/>
<dbReference type="InterPro" id="IPR000700">
    <property type="entry name" value="PAS-assoc_C"/>
</dbReference>
<keyword evidence="6" id="KW-0808">Transferase</keyword>
<evidence type="ECO:0000259" key="22">
    <source>
        <dbReference type="PROSITE" id="PS50894"/>
    </source>
</evidence>
<dbReference type="Pfam" id="PF07694">
    <property type="entry name" value="5TM-5TMR_LYT"/>
    <property type="match status" value="1"/>
</dbReference>
<dbReference type="SUPFAM" id="SSF55874">
    <property type="entry name" value="ATPase domain of HSP90 chaperone/DNA topoisomerase II/histidine kinase"/>
    <property type="match status" value="1"/>
</dbReference>
<dbReference type="Pfam" id="PF00072">
    <property type="entry name" value="Response_reg"/>
    <property type="match status" value="1"/>
</dbReference>
<feature type="domain" description="PAS" evidence="20">
    <location>
        <begin position="198"/>
        <end position="269"/>
    </location>
</feature>
<keyword evidence="4" id="KW-1003">Cell membrane</keyword>
<evidence type="ECO:0000259" key="19">
    <source>
        <dbReference type="PROSITE" id="PS50110"/>
    </source>
</evidence>
<feature type="domain" description="PAC" evidence="21">
    <location>
        <begin position="272"/>
        <end position="324"/>
    </location>
</feature>
<dbReference type="InterPro" id="IPR003661">
    <property type="entry name" value="HisK_dim/P_dom"/>
</dbReference>
<keyword evidence="7 17" id="KW-0812">Transmembrane</keyword>
<feature type="modified residue" description="Phosphohistidine" evidence="14">
    <location>
        <position position="969"/>
    </location>
</feature>
<evidence type="ECO:0000256" key="1">
    <source>
        <dbReference type="ARBA" id="ARBA00000085"/>
    </source>
</evidence>
<dbReference type="Proteomes" id="UP001596113">
    <property type="component" value="Unassembled WGS sequence"/>
</dbReference>
<dbReference type="CDD" id="cd00130">
    <property type="entry name" value="PAS"/>
    <property type="match status" value="1"/>
</dbReference>
<evidence type="ECO:0000259" key="21">
    <source>
        <dbReference type="PROSITE" id="PS50113"/>
    </source>
</evidence>
<dbReference type="Pfam" id="PF01627">
    <property type="entry name" value="Hpt"/>
    <property type="match status" value="1"/>
</dbReference>
<evidence type="ECO:0000256" key="2">
    <source>
        <dbReference type="ARBA" id="ARBA00004651"/>
    </source>
</evidence>
<dbReference type="InterPro" id="IPR036097">
    <property type="entry name" value="HisK_dim/P_sf"/>
</dbReference>
<protein>
    <recommendedName>
        <fullName evidence="3">histidine kinase</fullName>
        <ecNumber evidence="3">2.7.13.3</ecNumber>
    </recommendedName>
</protein>
<dbReference type="SUPFAM" id="SSF47226">
    <property type="entry name" value="Histidine-containing phosphotransfer domain, HPT domain"/>
    <property type="match status" value="1"/>
</dbReference>
<feature type="transmembrane region" description="Helical" evidence="17">
    <location>
        <begin position="37"/>
        <end position="56"/>
    </location>
</feature>
<dbReference type="PROSITE" id="PS50110">
    <property type="entry name" value="RESPONSE_REGULATORY"/>
    <property type="match status" value="1"/>
</dbReference>
<evidence type="ECO:0000256" key="12">
    <source>
        <dbReference type="ARBA" id="ARBA00023012"/>
    </source>
</evidence>
<evidence type="ECO:0000256" key="7">
    <source>
        <dbReference type="ARBA" id="ARBA00022692"/>
    </source>
</evidence>
<evidence type="ECO:0000313" key="24">
    <source>
        <dbReference type="Proteomes" id="UP001596113"/>
    </source>
</evidence>
<evidence type="ECO:0000256" key="11">
    <source>
        <dbReference type="ARBA" id="ARBA00022989"/>
    </source>
</evidence>
<keyword evidence="24" id="KW-1185">Reference proteome</keyword>
<evidence type="ECO:0000256" key="4">
    <source>
        <dbReference type="ARBA" id="ARBA00022475"/>
    </source>
</evidence>
<dbReference type="CDD" id="cd17546">
    <property type="entry name" value="REC_hyHK_CKI1_RcsC-like"/>
    <property type="match status" value="1"/>
</dbReference>
<dbReference type="Gene3D" id="3.30.565.10">
    <property type="entry name" value="Histidine kinase-like ATPase, C-terminal domain"/>
    <property type="match status" value="1"/>
</dbReference>
<evidence type="ECO:0000256" key="10">
    <source>
        <dbReference type="ARBA" id="ARBA00022840"/>
    </source>
</evidence>
<dbReference type="EMBL" id="JBHSMI010000028">
    <property type="protein sequence ID" value="MFC5404917.1"/>
    <property type="molecule type" value="Genomic_DNA"/>
</dbReference>
<evidence type="ECO:0000256" key="3">
    <source>
        <dbReference type="ARBA" id="ARBA00012438"/>
    </source>
</evidence>
<dbReference type="InterPro" id="IPR013656">
    <property type="entry name" value="PAS_4"/>
</dbReference>
<dbReference type="Gene3D" id="3.30.450.20">
    <property type="entry name" value="PAS domain"/>
    <property type="match status" value="1"/>
</dbReference>
<dbReference type="Gene3D" id="1.10.287.130">
    <property type="match status" value="1"/>
</dbReference>
<dbReference type="Pfam" id="PF08448">
    <property type="entry name" value="PAS_4"/>
    <property type="match status" value="1"/>
</dbReference>
<feature type="transmembrane region" description="Helical" evidence="17">
    <location>
        <begin position="100"/>
        <end position="119"/>
    </location>
</feature>
<evidence type="ECO:0000256" key="8">
    <source>
        <dbReference type="ARBA" id="ARBA00022741"/>
    </source>
</evidence>
<dbReference type="PRINTS" id="PR00344">
    <property type="entry name" value="BCTRLSENSOR"/>
</dbReference>
<keyword evidence="12" id="KW-0902">Two-component regulatory system</keyword>
<feature type="domain" description="HPt" evidence="22">
    <location>
        <begin position="930"/>
        <end position="1033"/>
    </location>
</feature>
<dbReference type="InterPro" id="IPR005467">
    <property type="entry name" value="His_kinase_dom"/>
</dbReference>
<comment type="catalytic activity">
    <reaction evidence="1">
        <text>ATP + protein L-histidine = ADP + protein N-phospho-L-histidine.</text>
        <dbReference type="EC" id="2.7.13.3"/>
    </reaction>
</comment>
<evidence type="ECO:0000256" key="9">
    <source>
        <dbReference type="ARBA" id="ARBA00022777"/>
    </source>
</evidence>
<dbReference type="InterPro" id="IPR036641">
    <property type="entry name" value="HPT_dom_sf"/>
</dbReference>
<dbReference type="SUPFAM" id="SSF55785">
    <property type="entry name" value="PYP-like sensor domain (PAS domain)"/>
    <property type="match status" value="1"/>
</dbReference>
<dbReference type="InterPro" id="IPR036890">
    <property type="entry name" value="HATPase_C_sf"/>
</dbReference>
<dbReference type="InterPro" id="IPR008207">
    <property type="entry name" value="Sig_transdc_His_kin_Hpt_dom"/>
</dbReference>
<dbReference type="InterPro" id="IPR011006">
    <property type="entry name" value="CheY-like_superfamily"/>
</dbReference>
<dbReference type="PROSITE" id="PS50894">
    <property type="entry name" value="HPT"/>
    <property type="match status" value="1"/>
</dbReference>
<dbReference type="Pfam" id="PF02518">
    <property type="entry name" value="HATPase_c"/>
    <property type="match status" value="1"/>
</dbReference>
<evidence type="ECO:0000259" key="20">
    <source>
        <dbReference type="PROSITE" id="PS50112"/>
    </source>
</evidence>
<keyword evidence="16" id="KW-0175">Coiled coil</keyword>
<feature type="domain" description="Response regulatory" evidence="19">
    <location>
        <begin position="772"/>
        <end position="888"/>
    </location>
</feature>
<feature type="coiled-coil region" evidence="16">
    <location>
        <begin position="315"/>
        <end position="367"/>
    </location>
</feature>
<name>A0ABW0I0X0_9BACL</name>
<dbReference type="Pfam" id="PF00512">
    <property type="entry name" value="HisKA"/>
    <property type="match status" value="1"/>
</dbReference>
<organism evidence="23 24">
    <name type="scientific">Cohnella soli</name>
    <dbReference type="NCBI Taxonomy" id="425005"/>
    <lineage>
        <taxon>Bacteria</taxon>
        <taxon>Bacillati</taxon>
        <taxon>Bacillota</taxon>
        <taxon>Bacilli</taxon>
        <taxon>Bacillales</taxon>
        <taxon>Paenibacillaceae</taxon>
        <taxon>Cohnella</taxon>
    </lineage>
</organism>
<dbReference type="PROSITE" id="PS50112">
    <property type="entry name" value="PAS"/>
    <property type="match status" value="1"/>
</dbReference>
<dbReference type="PROSITE" id="PS50109">
    <property type="entry name" value="HIS_KIN"/>
    <property type="match status" value="1"/>
</dbReference>
<proteinExistence type="predicted"/>
<keyword evidence="10" id="KW-0067">ATP-binding</keyword>
<evidence type="ECO:0000256" key="17">
    <source>
        <dbReference type="SAM" id="Phobius"/>
    </source>
</evidence>
<feature type="modified residue" description="4-aspartylphosphate" evidence="15">
    <location>
        <position position="821"/>
    </location>
</feature>
<dbReference type="RefSeq" id="WP_378135636.1">
    <property type="nucleotide sequence ID" value="NZ_JBHSMI010000028.1"/>
</dbReference>
<dbReference type="SMART" id="SM00388">
    <property type="entry name" value="HisKA"/>
    <property type="match status" value="1"/>
</dbReference>
<evidence type="ECO:0000256" key="6">
    <source>
        <dbReference type="ARBA" id="ARBA00022679"/>
    </source>
</evidence>
<evidence type="ECO:0000256" key="15">
    <source>
        <dbReference type="PROSITE-ProRule" id="PRU00169"/>
    </source>
</evidence>
<dbReference type="InterPro" id="IPR011620">
    <property type="entry name" value="Sig_transdc_His_kinase_LytS_TM"/>
</dbReference>
<dbReference type="SMART" id="SM00448">
    <property type="entry name" value="REC"/>
    <property type="match status" value="1"/>
</dbReference>
<dbReference type="SUPFAM" id="SSF52172">
    <property type="entry name" value="CheY-like"/>
    <property type="match status" value="2"/>
</dbReference>
<dbReference type="SUPFAM" id="SSF47384">
    <property type="entry name" value="Homodimeric domain of signal transducing histidine kinase"/>
    <property type="match status" value="1"/>
</dbReference>
<keyword evidence="8" id="KW-0547">Nucleotide-binding</keyword>
<evidence type="ECO:0000256" key="16">
    <source>
        <dbReference type="SAM" id="Coils"/>
    </source>
</evidence>
<keyword evidence="5 15" id="KW-0597">Phosphoprotein</keyword>
<keyword evidence="9" id="KW-0418">Kinase</keyword>
<evidence type="ECO:0000256" key="5">
    <source>
        <dbReference type="ARBA" id="ARBA00022553"/>
    </source>
</evidence>
<dbReference type="InterPro" id="IPR000014">
    <property type="entry name" value="PAS"/>
</dbReference>
<dbReference type="PROSITE" id="PS50113">
    <property type="entry name" value="PAC"/>
    <property type="match status" value="1"/>
</dbReference>
<dbReference type="CDD" id="cd00082">
    <property type="entry name" value="HisKA"/>
    <property type="match status" value="1"/>
</dbReference>
<feature type="transmembrane region" description="Helical" evidence="17">
    <location>
        <begin position="6"/>
        <end position="25"/>
    </location>
</feature>